<feature type="transmembrane region" description="Helical" evidence="1">
    <location>
        <begin position="49"/>
        <end position="72"/>
    </location>
</feature>
<proteinExistence type="predicted"/>
<sequence>MQFLGGHVDDLIVLVVFIYLFLMVRRKVSLSTQRQAKFENFMQQKRGKFFRIVVYAGTALFAFIVLADIMGWRQ</sequence>
<evidence type="ECO:0000256" key="1">
    <source>
        <dbReference type="SAM" id="Phobius"/>
    </source>
</evidence>
<gene>
    <name evidence="2" type="ORF">D6B99_16940</name>
</gene>
<dbReference type="EMBL" id="CP032489">
    <property type="protein sequence ID" value="AYD49159.1"/>
    <property type="molecule type" value="Genomic_DNA"/>
</dbReference>
<organism evidence="2 3">
    <name type="scientific">Arachidicoccus soli</name>
    <dbReference type="NCBI Taxonomy" id="2341117"/>
    <lineage>
        <taxon>Bacteria</taxon>
        <taxon>Pseudomonadati</taxon>
        <taxon>Bacteroidota</taxon>
        <taxon>Chitinophagia</taxon>
        <taxon>Chitinophagales</taxon>
        <taxon>Chitinophagaceae</taxon>
        <taxon>Arachidicoccus</taxon>
    </lineage>
</organism>
<dbReference type="RefSeq" id="WP_119990620.1">
    <property type="nucleotide sequence ID" value="NZ_CP032489.1"/>
</dbReference>
<evidence type="ECO:0000313" key="3">
    <source>
        <dbReference type="Proteomes" id="UP000266118"/>
    </source>
</evidence>
<dbReference type="AlphaFoldDB" id="A0A386HU13"/>
<dbReference type="KEGG" id="ark:D6B99_16940"/>
<protein>
    <submittedName>
        <fullName evidence="2">Uncharacterized protein</fullName>
    </submittedName>
</protein>
<reference evidence="2 3" key="1">
    <citation type="submission" date="2018-09" db="EMBL/GenBank/DDBJ databases">
        <title>Arachidicoccus sp. nov., a bacterium isolated from soil.</title>
        <authorList>
            <person name="Weon H.-Y."/>
            <person name="Kwon S.-W."/>
            <person name="Lee S.A."/>
        </authorList>
    </citation>
    <scope>NUCLEOTIDE SEQUENCE [LARGE SCALE GENOMIC DNA]</scope>
    <source>
        <strain evidence="2 3">KIS59-12</strain>
    </source>
</reference>
<evidence type="ECO:0000313" key="2">
    <source>
        <dbReference type="EMBL" id="AYD49159.1"/>
    </source>
</evidence>
<feature type="transmembrane region" description="Helical" evidence="1">
    <location>
        <begin position="12"/>
        <end position="28"/>
    </location>
</feature>
<keyword evidence="3" id="KW-1185">Reference proteome</keyword>
<keyword evidence="1" id="KW-0472">Membrane</keyword>
<keyword evidence="1" id="KW-1133">Transmembrane helix</keyword>
<name>A0A386HU13_9BACT</name>
<keyword evidence="1" id="KW-0812">Transmembrane</keyword>
<dbReference type="Proteomes" id="UP000266118">
    <property type="component" value="Chromosome"/>
</dbReference>
<accession>A0A386HU13</accession>